<dbReference type="AlphaFoldDB" id="A0A5A8EBI4"/>
<sequence length="1177" mass="120543">MDESLLSPSSFFARRDVVQPCGSGSAPTPVWNSWLLGTDGEEALAPTPQKRKALTRRYEAELRSWHEAHRAQVRAARAGREALIAQGKPAPPPVPDARVEVSVRDRNPGEFRLRIGHAGHTLAVRYAPGFRAGHAGHLWIEARSPAMEPVAVATNLFVARTGFPNLAAMVAGCMDRLVASYFEHRSAEHTAELFRALHHQSSAAHDSDDDDDDDDDGGGESEGRLARPPALASAWSCPDDDGDDGSAEGGAGTASTLLRADSAGAAHPHARRKAGGRGMTAASAFAEVWGAVRCSSTPAAQLRAVRTVLREELRALQSLSLHSSAQAVQAAERATQAQRAEADAASSFAAAAAAAGFVSSATEALDRQREARSGGAVVRIRDVSQLFRWELELLFGEEDGDMGPSLRRHAARHGSSGALRVEIKFPETFPAAAPVVRVLGPVLADFTGRVSQGAIATSVLYSPAAAGEGVDTAAAVLAAAKAVKRHQRRLRQKQGSAAAGSAAAGSAAEAGSAAAGSATQGSAATEGSAAADSAGVPAAAAGAAAPAAGCVSESGGPASAAAASGAGSDPEAEWSPVVVPLLLRLRETLMSAGAAVNEDVGCDYAADAFEAVHKRLLQASRRPSAGAPRDYSESLSAWSISCAVSQLGLEVRVPDEFHSGNKLLLPTAIDIVSGGGSRVLEVVPQDAALDLPALGTPCGFHSSIAPKGMVVFPDHLHRSMMLQEGSQVLVRTVELPKVSRIELKPHRAAWRDECPIPFQPFLRTAIQRWACFSAGEVITLRVSKADFESRPDYAIHHQASPDFSAVFTVQGIAPDVPAAKIWTAFAADIKYSFAPALDDPEGTGGAPGAIGSSGAGRAAGKGTQLDWAASACSGYGSSPFASLTATPASAVAAAPAALTSTDATVRRLSLGHVDSDGTLHDEPPSAHADADASFEDDVERAASGALAAGSPGAALAGPASGTAERGVVGVAEPVIAIGVVPLLGGATASGDRRTVGITLPVGASCADLHARVRSAAPAPADVPTLLGTVPSARCCTLSVYRPAAGSPPESGAGGAAAAAGAGTAVATPLVRRRRESNTLPFDSATFVPDDATVTLESLGFRPGSPGLVAQFVAPVTACAPADEAIVTYFVGGQRLGLSEQNDCGWLRRLACHNATTAAEMEEFSPEFVLANLEAPAM</sequence>
<evidence type="ECO:0000313" key="3">
    <source>
        <dbReference type="Proteomes" id="UP000322899"/>
    </source>
</evidence>
<feature type="compositionally biased region" description="Basic and acidic residues" evidence="1">
    <location>
        <begin position="913"/>
        <end position="930"/>
    </location>
</feature>
<evidence type="ECO:0008006" key="4">
    <source>
        <dbReference type="Google" id="ProtNLM"/>
    </source>
</evidence>
<comment type="caution">
    <text evidence="2">The sequence shown here is derived from an EMBL/GenBank/DDBJ whole genome shotgun (WGS) entry which is preliminary data.</text>
</comment>
<dbReference type="Gene3D" id="3.10.110.10">
    <property type="entry name" value="Ubiquitin Conjugating Enzyme"/>
    <property type="match status" value="1"/>
</dbReference>
<evidence type="ECO:0000313" key="2">
    <source>
        <dbReference type="EMBL" id="KAA0175273.1"/>
    </source>
</evidence>
<name>A0A5A8EBI4_CAFRO</name>
<protein>
    <recommendedName>
        <fullName evidence="4">RWD domain-containing protein</fullName>
    </recommendedName>
</protein>
<feature type="compositionally biased region" description="Low complexity" evidence="1">
    <location>
        <begin position="941"/>
        <end position="960"/>
    </location>
</feature>
<organism evidence="2 3">
    <name type="scientific">Cafeteria roenbergensis</name>
    <name type="common">Marine flagellate</name>
    <dbReference type="NCBI Taxonomy" id="33653"/>
    <lineage>
        <taxon>Eukaryota</taxon>
        <taxon>Sar</taxon>
        <taxon>Stramenopiles</taxon>
        <taxon>Bigyra</taxon>
        <taxon>Opalozoa</taxon>
        <taxon>Bicosoecida</taxon>
        <taxon>Cafeteriaceae</taxon>
        <taxon>Cafeteria</taxon>
    </lineage>
</organism>
<evidence type="ECO:0000256" key="1">
    <source>
        <dbReference type="SAM" id="MobiDB-lite"/>
    </source>
</evidence>
<accession>A0A5A8EBI4</accession>
<gene>
    <name evidence="2" type="ORF">FNF27_03281</name>
</gene>
<feature type="region of interest" description="Disordered" evidence="1">
    <location>
        <begin position="199"/>
        <end position="253"/>
    </location>
</feature>
<dbReference type="Proteomes" id="UP000322899">
    <property type="component" value="Unassembled WGS sequence"/>
</dbReference>
<dbReference type="InterPro" id="IPR016135">
    <property type="entry name" value="UBQ-conjugating_enzyme/RWD"/>
</dbReference>
<feature type="compositionally biased region" description="Acidic residues" evidence="1">
    <location>
        <begin position="207"/>
        <end position="219"/>
    </location>
</feature>
<reference evidence="2 3" key="1">
    <citation type="submission" date="2019-07" db="EMBL/GenBank/DDBJ databases">
        <title>Genomes of Cafeteria roenbergensis.</title>
        <authorList>
            <person name="Fischer M.G."/>
            <person name="Hackl T."/>
            <person name="Roman M."/>
        </authorList>
    </citation>
    <scope>NUCLEOTIDE SEQUENCE [LARGE SCALE GENOMIC DNA]</scope>
    <source>
        <strain evidence="2 3">E4-10P</strain>
    </source>
</reference>
<feature type="region of interest" description="Disordered" evidence="1">
    <location>
        <begin position="913"/>
        <end position="960"/>
    </location>
</feature>
<dbReference type="EMBL" id="VLTO01000015">
    <property type="protein sequence ID" value="KAA0175273.1"/>
    <property type="molecule type" value="Genomic_DNA"/>
</dbReference>
<proteinExistence type="predicted"/>